<dbReference type="PANTHER" id="PTHR43884">
    <property type="entry name" value="ACYL-COA DEHYDROGENASE"/>
    <property type="match status" value="1"/>
</dbReference>
<dbReference type="RefSeq" id="WP_346101728.1">
    <property type="nucleotide sequence ID" value="NZ_BAAAOD010000001.1"/>
</dbReference>
<dbReference type="SUPFAM" id="SSF56645">
    <property type="entry name" value="Acyl-CoA dehydrogenase NM domain-like"/>
    <property type="match status" value="1"/>
</dbReference>
<dbReference type="Proteomes" id="UP001367513">
    <property type="component" value="Unassembled WGS sequence"/>
</dbReference>
<dbReference type="InterPro" id="IPR006091">
    <property type="entry name" value="Acyl-CoA_Oxase/DH_mid-dom"/>
</dbReference>
<evidence type="ECO:0000256" key="2">
    <source>
        <dbReference type="ARBA" id="ARBA00009347"/>
    </source>
</evidence>
<dbReference type="InterPro" id="IPR036250">
    <property type="entry name" value="AcylCo_DH-like_C"/>
</dbReference>
<dbReference type="InterPro" id="IPR009075">
    <property type="entry name" value="AcylCo_DH/oxidase_C"/>
</dbReference>
<keyword evidence="5 9" id="KW-0560">Oxidoreductase</keyword>
<evidence type="ECO:0000259" key="7">
    <source>
        <dbReference type="Pfam" id="PF02770"/>
    </source>
</evidence>
<organism evidence="9 10">
    <name type="scientific">Pseudonocardia alni subsp. carboxydivorans</name>
    <dbReference type="NCBI Taxonomy" id="415010"/>
    <lineage>
        <taxon>Bacteria</taxon>
        <taxon>Bacillati</taxon>
        <taxon>Actinomycetota</taxon>
        <taxon>Actinomycetes</taxon>
        <taxon>Pseudonocardiales</taxon>
        <taxon>Pseudonocardiaceae</taxon>
        <taxon>Pseudonocardia</taxon>
    </lineage>
</organism>
<evidence type="ECO:0000256" key="3">
    <source>
        <dbReference type="ARBA" id="ARBA00022630"/>
    </source>
</evidence>
<evidence type="ECO:0000256" key="4">
    <source>
        <dbReference type="ARBA" id="ARBA00022827"/>
    </source>
</evidence>
<dbReference type="InterPro" id="IPR009100">
    <property type="entry name" value="AcylCoA_DH/oxidase_NM_dom_sf"/>
</dbReference>
<dbReference type="GO" id="GO:0016491">
    <property type="term" value="F:oxidoreductase activity"/>
    <property type="evidence" value="ECO:0007669"/>
    <property type="project" value="UniProtKB-KW"/>
</dbReference>
<evidence type="ECO:0000259" key="8">
    <source>
        <dbReference type="Pfam" id="PF02771"/>
    </source>
</evidence>
<accession>A0ABU9AG74</accession>
<dbReference type="EMBL" id="JBBPIX010000008">
    <property type="protein sequence ID" value="MEK6465428.1"/>
    <property type="molecule type" value="Genomic_DNA"/>
</dbReference>
<dbReference type="Gene3D" id="1.20.140.10">
    <property type="entry name" value="Butyryl-CoA Dehydrogenase, subunit A, domain 3"/>
    <property type="match status" value="1"/>
</dbReference>
<dbReference type="Gene3D" id="2.40.110.10">
    <property type="entry name" value="Butyryl-CoA Dehydrogenase, subunit A, domain 2"/>
    <property type="match status" value="1"/>
</dbReference>
<dbReference type="InterPro" id="IPR037069">
    <property type="entry name" value="AcylCoA_DH/ox_N_sf"/>
</dbReference>
<dbReference type="Pfam" id="PF02771">
    <property type="entry name" value="Acyl-CoA_dh_N"/>
    <property type="match status" value="1"/>
</dbReference>
<name>A0ABU9AG74_PSEA5</name>
<comment type="similarity">
    <text evidence="2 5">Belongs to the acyl-CoA dehydrogenase family.</text>
</comment>
<evidence type="ECO:0000313" key="10">
    <source>
        <dbReference type="Proteomes" id="UP001367513"/>
    </source>
</evidence>
<dbReference type="PANTHER" id="PTHR43884:SF12">
    <property type="entry name" value="ISOVALERYL-COA DEHYDROGENASE, MITOCHONDRIAL-RELATED"/>
    <property type="match status" value="1"/>
</dbReference>
<dbReference type="Pfam" id="PF00441">
    <property type="entry name" value="Acyl-CoA_dh_1"/>
    <property type="match status" value="1"/>
</dbReference>
<feature type="domain" description="Acyl-CoA dehydrogenase/oxidase N-terminal" evidence="8">
    <location>
        <begin position="8"/>
        <end position="122"/>
    </location>
</feature>
<dbReference type="SUPFAM" id="SSF47203">
    <property type="entry name" value="Acyl-CoA dehydrogenase C-terminal domain-like"/>
    <property type="match status" value="1"/>
</dbReference>
<protein>
    <submittedName>
        <fullName evidence="9">Acyl-CoA dehydrogenase family protein</fullName>
        <ecNumber evidence="9">1.-.-.-</ecNumber>
    </submittedName>
</protein>
<feature type="domain" description="Acyl-CoA oxidase/dehydrogenase middle" evidence="7">
    <location>
        <begin position="161"/>
        <end position="241"/>
    </location>
</feature>
<evidence type="ECO:0000256" key="1">
    <source>
        <dbReference type="ARBA" id="ARBA00001974"/>
    </source>
</evidence>
<dbReference type="EC" id="1.-.-.-" evidence="9"/>
<dbReference type="InterPro" id="IPR046373">
    <property type="entry name" value="Acyl-CoA_Oxase/DH_mid-dom_sf"/>
</dbReference>
<keyword evidence="4 5" id="KW-0274">FAD</keyword>
<feature type="domain" description="Acyl-CoA dehydrogenase/oxidase C-terminal" evidence="6">
    <location>
        <begin position="256"/>
        <end position="402"/>
    </location>
</feature>
<gene>
    <name evidence="9" type="ORF">WG925_16910</name>
</gene>
<dbReference type="Gene3D" id="1.10.540.10">
    <property type="entry name" value="Acyl-CoA dehydrogenase/oxidase, N-terminal domain"/>
    <property type="match status" value="1"/>
</dbReference>
<evidence type="ECO:0000313" key="9">
    <source>
        <dbReference type="EMBL" id="MEK6465428.1"/>
    </source>
</evidence>
<comment type="cofactor">
    <cofactor evidence="1 5">
        <name>FAD</name>
        <dbReference type="ChEBI" id="CHEBI:57692"/>
    </cofactor>
</comment>
<comment type="caution">
    <text evidence="9">The sequence shown here is derived from an EMBL/GenBank/DDBJ whole genome shotgun (WGS) entry which is preliminary data.</text>
</comment>
<evidence type="ECO:0000259" key="6">
    <source>
        <dbReference type="Pfam" id="PF00441"/>
    </source>
</evidence>
<dbReference type="CDD" id="cd00567">
    <property type="entry name" value="ACAD"/>
    <property type="match status" value="1"/>
</dbReference>
<reference evidence="9 10" key="1">
    <citation type="submission" date="2024-03" db="EMBL/GenBank/DDBJ databases">
        <title>Draft genome sequence of Pseudonocardia carboxydivorans JCM 14827.</title>
        <authorList>
            <person name="Duangmal K."/>
        </authorList>
    </citation>
    <scope>NUCLEOTIDE SEQUENCE [LARGE SCALE GENOMIC DNA]</scope>
    <source>
        <strain evidence="9 10">JCM 14827</strain>
    </source>
</reference>
<keyword evidence="3 5" id="KW-0285">Flavoprotein</keyword>
<sequence>MPVDFTLSDEQRKLQHDVRAFSENVLQPVVAAADAEPDPLEGFRMTKGAYVEAYKAGIAMCMLPAEFGGGGVSCVDLVIAAEEICAVDPGFACTVLCNGLGLMPIAWYGSDEQKERILRAATSDPTGTYLGGWTASEPPGNPGGTANFDIPLPRPAGVGLTAVRDGDHFVVNGRKYWPSSAGWDETGTNAGTLIVRTDPEAGGTEGLSALILEGDTPGVTFRHLDKIGHRLASNAEIVFTDARIPVENLLPGAEGNGDLVINRNFAWSGPVAAIAAVGMARTAYETALEFARNHTAGALKPIIEFQNVGYVLGDVASKIEMARYFCWRAADYLDKHDQHAELVGAMNKIQVTELMIDCVYKCMQIVGVNSLETANGFGKLLREVAVLPIYDGGNMGMQRRRVHGILADPLFNPRAIMDDEMVVFGKQHESIGTIAG</sequence>
<keyword evidence="10" id="KW-1185">Reference proteome</keyword>
<proteinExistence type="inferred from homology"/>
<evidence type="ECO:0000256" key="5">
    <source>
        <dbReference type="RuleBase" id="RU362125"/>
    </source>
</evidence>
<dbReference type="InterPro" id="IPR013786">
    <property type="entry name" value="AcylCoA_DH/ox_N"/>
</dbReference>
<dbReference type="Pfam" id="PF02770">
    <property type="entry name" value="Acyl-CoA_dh_M"/>
    <property type="match status" value="1"/>
</dbReference>